<name>A0ABW3CZG6_9FLAO</name>
<comment type="caution">
    <text evidence="2">The sequence shown here is derived from an EMBL/GenBank/DDBJ whole genome shotgun (WGS) entry which is preliminary data.</text>
</comment>
<keyword evidence="3" id="KW-1185">Reference proteome</keyword>
<keyword evidence="1" id="KW-0732">Signal</keyword>
<feature type="chain" id="PRO_5046990625" evidence="1">
    <location>
        <begin position="21"/>
        <end position="282"/>
    </location>
</feature>
<dbReference type="Proteomes" id="UP001596978">
    <property type="component" value="Unassembled WGS sequence"/>
</dbReference>
<reference evidence="3" key="1">
    <citation type="journal article" date="2019" name="Int. J. Syst. Evol. Microbiol.">
        <title>The Global Catalogue of Microorganisms (GCM) 10K type strain sequencing project: providing services to taxonomists for standard genome sequencing and annotation.</title>
        <authorList>
            <consortium name="The Broad Institute Genomics Platform"/>
            <consortium name="The Broad Institute Genome Sequencing Center for Infectious Disease"/>
            <person name="Wu L."/>
            <person name="Ma J."/>
        </authorList>
    </citation>
    <scope>NUCLEOTIDE SEQUENCE [LARGE SCALE GENOMIC DNA]</scope>
    <source>
        <strain evidence="3">CCUG 62952</strain>
    </source>
</reference>
<sequence length="282" mass="32232">MKHPIRITFLFIVFSSITIAQSNLPNGIWYGGEGAFSYGNANGVYIFQDGMIYRAGLMKDKGRYDIWTKNDENTAKYNFKEASLTNNNNSSHTWINTCDGCPWTETQTGNFFYHGNPYILEYSWKRSVNNNKSQDCFDENENCFTKNAKGFARLVPIYIKRDVPVGGKGSNTVELYELRVTDQTTELTLKFNQSDLGGTLHPPGGEKAYKIIDNTGKEYKLLAQYGWNGDGSMGFGYQKKILASTYVILFFEKIDITTVKNFNLKEGNCSERCWNFYDIRIE</sequence>
<evidence type="ECO:0000313" key="3">
    <source>
        <dbReference type="Proteomes" id="UP001596978"/>
    </source>
</evidence>
<evidence type="ECO:0000256" key="1">
    <source>
        <dbReference type="SAM" id="SignalP"/>
    </source>
</evidence>
<dbReference type="EMBL" id="JBHTJH010000010">
    <property type="protein sequence ID" value="MFD0862734.1"/>
    <property type="molecule type" value="Genomic_DNA"/>
</dbReference>
<gene>
    <name evidence="2" type="ORF">ACFQ1M_11010</name>
</gene>
<dbReference type="RefSeq" id="WP_386408140.1">
    <property type="nucleotide sequence ID" value="NZ_JBHTJH010000010.1"/>
</dbReference>
<accession>A0ABW3CZG6</accession>
<evidence type="ECO:0000313" key="2">
    <source>
        <dbReference type="EMBL" id="MFD0862734.1"/>
    </source>
</evidence>
<organism evidence="2 3">
    <name type="scientific">Sungkyunkwania multivorans</name>
    <dbReference type="NCBI Taxonomy" id="1173618"/>
    <lineage>
        <taxon>Bacteria</taxon>
        <taxon>Pseudomonadati</taxon>
        <taxon>Bacteroidota</taxon>
        <taxon>Flavobacteriia</taxon>
        <taxon>Flavobacteriales</taxon>
        <taxon>Flavobacteriaceae</taxon>
        <taxon>Sungkyunkwania</taxon>
    </lineage>
</organism>
<protein>
    <submittedName>
        <fullName evidence="2">Uncharacterized protein</fullName>
    </submittedName>
</protein>
<feature type="signal peptide" evidence="1">
    <location>
        <begin position="1"/>
        <end position="20"/>
    </location>
</feature>
<proteinExistence type="predicted"/>